<gene>
    <name evidence="2" type="ORF">ACFQGH_11270</name>
</gene>
<name>A0ABD5V9B5_9EURY</name>
<dbReference type="Pfam" id="PF00534">
    <property type="entry name" value="Glycos_transf_1"/>
    <property type="match status" value="1"/>
</dbReference>
<dbReference type="PANTHER" id="PTHR12526">
    <property type="entry name" value="GLYCOSYLTRANSFERASE"/>
    <property type="match status" value="1"/>
</dbReference>
<dbReference type="PANTHER" id="PTHR12526:SF625">
    <property type="entry name" value="PHOSPHATIDYLINOSITOL GLYCAN-CLASS A"/>
    <property type="match status" value="1"/>
</dbReference>
<feature type="domain" description="Glycosyl transferase family 1" evidence="1">
    <location>
        <begin position="196"/>
        <end position="287"/>
    </location>
</feature>
<dbReference type="CDD" id="cd03801">
    <property type="entry name" value="GT4_PimA-like"/>
    <property type="match status" value="1"/>
</dbReference>
<keyword evidence="2" id="KW-0808">Transferase</keyword>
<proteinExistence type="predicted"/>
<evidence type="ECO:0000313" key="2">
    <source>
        <dbReference type="EMBL" id="MFC6905775.1"/>
    </source>
</evidence>
<dbReference type="SUPFAM" id="SSF53756">
    <property type="entry name" value="UDP-Glycosyltransferase/glycogen phosphorylase"/>
    <property type="match status" value="1"/>
</dbReference>
<dbReference type="Gene3D" id="3.40.50.2000">
    <property type="entry name" value="Glycogen Phosphorylase B"/>
    <property type="match status" value="2"/>
</dbReference>
<dbReference type="EC" id="2.4.-.-" evidence="2"/>
<comment type="caution">
    <text evidence="2">The sequence shown here is derived from an EMBL/GenBank/DDBJ whole genome shotgun (WGS) entry which is preliminary data.</text>
</comment>
<dbReference type="AlphaFoldDB" id="A0ABD5V9B5"/>
<protein>
    <submittedName>
        <fullName evidence="2">Glycosyltransferase family 4 protein</fullName>
        <ecNumber evidence="2">2.4.-.-</ecNumber>
    </submittedName>
</protein>
<keyword evidence="2" id="KW-0328">Glycosyltransferase</keyword>
<evidence type="ECO:0000259" key="1">
    <source>
        <dbReference type="Pfam" id="PF00534"/>
    </source>
</evidence>
<dbReference type="EMBL" id="JBHSXQ010000003">
    <property type="protein sequence ID" value="MFC6905775.1"/>
    <property type="molecule type" value="Genomic_DNA"/>
</dbReference>
<dbReference type="GO" id="GO:0016757">
    <property type="term" value="F:glycosyltransferase activity"/>
    <property type="evidence" value="ECO:0007669"/>
    <property type="project" value="UniProtKB-KW"/>
</dbReference>
<reference evidence="2 3" key="1">
    <citation type="journal article" date="2019" name="Int. J. Syst. Evol. Microbiol.">
        <title>The Global Catalogue of Microorganisms (GCM) 10K type strain sequencing project: providing services to taxonomists for standard genome sequencing and annotation.</title>
        <authorList>
            <consortium name="The Broad Institute Genomics Platform"/>
            <consortium name="The Broad Institute Genome Sequencing Center for Infectious Disease"/>
            <person name="Wu L."/>
            <person name="Ma J."/>
        </authorList>
    </citation>
    <scope>NUCLEOTIDE SEQUENCE [LARGE SCALE GENOMIC DNA]</scope>
    <source>
        <strain evidence="2 3">CGMCC 1.3240</strain>
    </source>
</reference>
<keyword evidence="3" id="KW-1185">Reference proteome</keyword>
<dbReference type="RefSeq" id="WP_340604303.1">
    <property type="nucleotide sequence ID" value="NZ_JBBMXV010000003.1"/>
</dbReference>
<accession>A0ABD5V9B5</accession>
<dbReference type="InterPro" id="IPR001296">
    <property type="entry name" value="Glyco_trans_1"/>
</dbReference>
<evidence type="ECO:0000313" key="3">
    <source>
        <dbReference type="Proteomes" id="UP001596312"/>
    </source>
</evidence>
<organism evidence="2 3">
    <name type="scientific">Halalkalicoccus tibetensis</name>
    <dbReference type="NCBI Taxonomy" id="175632"/>
    <lineage>
        <taxon>Archaea</taxon>
        <taxon>Methanobacteriati</taxon>
        <taxon>Methanobacteriota</taxon>
        <taxon>Stenosarchaea group</taxon>
        <taxon>Halobacteria</taxon>
        <taxon>Halobacteriales</taxon>
        <taxon>Halococcaceae</taxon>
        <taxon>Halalkalicoccus</taxon>
    </lineage>
</organism>
<dbReference type="Proteomes" id="UP001596312">
    <property type="component" value="Unassembled WGS sequence"/>
</dbReference>
<sequence length="317" mass="35345">MSNSDPRLSVLSLVTSETSFYRQQEEHLRKQGVEIDTLTVSGKEVVDGGPEETRSYSHYIKTLIEFHKDYTHSDYDVIHSNFGLTAPIALSQFRTPVVMTLWGTDLMGKYGPVTKLCAKRCDGVMVRSEEMAEMLPCNAEIVPSGVDLDLFQPMSTVDARREVGWAEEPFQVLFPYSPGYTRKNYPLAEAVVNEVSDELGMDIELQTISDIEHEKVPVYMNASDAILLTSSREGSPNTVKEAMACNVPVVTTDVGDVQLRLKNVTNSYVGRNEAELVSGLKQVLLSGERTNGREEVREVSWENIAKAIIALYQLVVK</sequence>